<dbReference type="Gene3D" id="1.10.3720.10">
    <property type="entry name" value="MetI-like"/>
    <property type="match status" value="1"/>
</dbReference>
<dbReference type="GO" id="GO:0055085">
    <property type="term" value="P:transmembrane transport"/>
    <property type="evidence" value="ECO:0007669"/>
    <property type="project" value="InterPro"/>
</dbReference>
<proteinExistence type="inferred from homology"/>
<dbReference type="Pfam" id="PF00528">
    <property type="entry name" value="BPD_transp_1"/>
    <property type="match status" value="1"/>
</dbReference>
<dbReference type="InterPro" id="IPR051393">
    <property type="entry name" value="ABC_transporter_permease"/>
</dbReference>
<feature type="domain" description="ABC transmembrane type-1" evidence="8">
    <location>
        <begin position="108"/>
        <end position="321"/>
    </location>
</feature>
<evidence type="ECO:0000256" key="7">
    <source>
        <dbReference type="RuleBase" id="RU363032"/>
    </source>
</evidence>
<dbReference type="InterPro" id="IPR035906">
    <property type="entry name" value="MetI-like_sf"/>
</dbReference>
<dbReference type="PROSITE" id="PS50928">
    <property type="entry name" value="ABC_TM1"/>
    <property type="match status" value="1"/>
</dbReference>
<evidence type="ECO:0000313" key="9">
    <source>
        <dbReference type="EMBL" id="CQR52430.1"/>
    </source>
</evidence>
<dbReference type="PANTHER" id="PTHR30193:SF37">
    <property type="entry name" value="INNER MEMBRANE ABC TRANSPORTER PERMEASE PROTEIN YCJO"/>
    <property type="match status" value="1"/>
</dbReference>
<organism evidence="9 10">
    <name type="scientific">Haloferax massiliensis</name>
    <dbReference type="NCBI Taxonomy" id="1476858"/>
    <lineage>
        <taxon>Archaea</taxon>
        <taxon>Methanobacteriati</taxon>
        <taxon>Methanobacteriota</taxon>
        <taxon>Stenosarchaea group</taxon>
        <taxon>Halobacteria</taxon>
        <taxon>Halobacteriales</taxon>
        <taxon>Haloferacaceae</taxon>
        <taxon>Haloferax</taxon>
    </lineage>
</organism>
<evidence type="ECO:0000256" key="6">
    <source>
        <dbReference type="ARBA" id="ARBA00023136"/>
    </source>
</evidence>
<evidence type="ECO:0000256" key="5">
    <source>
        <dbReference type="ARBA" id="ARBA00022989"/>
    </source>
</evidence>
<keyword evidence="10" id="KW-1185">Reference proteome</keyword>
<dbReference type="SUPFAM" id="SSF161098">
    <property type="entry name" value="MetI-like"/>
    <property type="match status" value="1"/>
</dbReference>
<feature type="transmembrane region" description="Helical" evidence="7">
    <location>
        <begin position="300"/>
        <end position="320"/>
    </location>
</feature>
<dbReference type="Proteomes" id="UP000198902">
    <property type="component" value="Unassembled WGS sequence"/>
</dbReference>
<feature type="transmembrane region" description="Helical" evidence="7">
    <location>
        <begin position="242"/>
        <end position="264"/>
    </location>
</feature>
<keyword evidence="2 7" id="KW-0813">Transport</keyword>
<accession>A0A0D6JVG2</accession>
<dbReference type="CDD" id="cd06261">
    <property type="entry name" value="TM_PBP2"/>
    <property type="match status" value="1"/>
</dbReference>
<evidence type="ECO:0000259" key="8">
    <source>
        <dbReference type="PROSITE" id="PS50928"/>
    </source>
</evidence>
<keyword evidence="6 7" id="KW-0472">Membrane</keyword>
<feature type="transmembrane region" description="Helical" evidence="7">
    <location>
        <begin position="157"/>
        <end position="183"/>
    </location>
</feature>
<keyword evidence="3" id="KW-1003">Cell membrane</keyword>
<comment type="similarity">
    <text evidence="7">Belongs to the binding-protein-dependent transport system permease family.</text>
</comment>
<feature type="transmembrane region" description="Helical" evidence="7">
    <location>
        <begin position="29"/>
        <end position="52"/>
    </location>
</feature>
<name>A0A0D6JVG2_9EURY</name>
<feature type="transmembrane region" description="Helical" evidence="7">
    <location>
        <begin position="112"/>
        <end position="137"/>
    </location>
</feature>
<evidence type="ECO:0000256" key="4">
    <source>
        <dbReference type="ARBA" id="ARBA00022692"/>
    </source>
</evidence>
<evidence type="ECO:0000256" key="3">
    <source>
        <dbReference type="ARBA" id="ARBA00022475"/>
    </source>
</evidence>
<evidence type="ECO:0000256" key="1">
    <source>
        <dbReference type="ARBA" id="ARBA00004651"/>
    </source>
</evidence>
<reference evidence="10" key="1">
    <citation type="submission" date="2015-03" db="EMBL/GenBank/DDBJ databases">
        <authorList>
            <person name="Urmite Genomes"/>
        </authorList>
    </citation>
    <scope>NUCLEOTIDE SEQUENCE [LARGE SCALE GENOMIC DNA]</scope>
    <source>
        <strain evidence="10">Arc-Hr</strain>
    </source>
</reference>
<feature type="transmembrane region" description="Helical" evidence="7">
    <location>
        <begin position="203"/>
        <end position="221"/>
    </location>
</feature>
<comment type="subcellular location">
    <subcellularLocation>
        <location evidence="1 7">Cell membrane</location>
        <topology evidence="1 7">Multi-pass membrane protein</topology>
    </subcellularLocation>
</comment>
<gene>
    <name evidence="9" type="primary">lacF_2</name>
    <name evidence="9" type="ORF">BN996_03132</name>
</gene>
<dbReference type="PANTHER" id="PTHR30193">
    <property type="entry name" value="ABC TRANSPORTER PERMEASE PROTEIN"/>
    <property type="match status" value="1"/>
</dbReference>
<evidence type="ECO:0000313" key="10">
    <source>
        <dbReference type="Proteomes" id="UP000198902"/>
    </source>
</evidence>
<dbReference type="InterPro" id="IPR000515">
    <property type="entry name" value="MetI-like"/>
</dbReference>
<dbReference type="EMBL" id="CSTE01000004">
    <property type="protein sequence ID" value="CQR52430.1"/>
    <property type="molecule type" value="Genomic_DNA"/>
</dbReference>
<protein>
    <submittedName>
        <fullName evidence="9">Lactose transport system permease protein LacF</fullName>
    </submittedName>
</protein>
<keyword evidence="4 7" id="KW-0812">Transmembrane</keyword>
<dbReference type="RefSeq" id="WP_089780584.1">
    <property type="nucleotide sequence ID" value="NZ_CABLRR010000004.1"/>
</dbReference>
<dbReference type="AlphaFoldDB" id="A0A0D6JVG2"/>
<dbReference type="GO" id="GO:0005886">
    <property type="term" value="C:plasma membrane"/>
    <property type="evidence" value="ECO:0007669"/>
    <property type="project" value="UniProtKB-SubCell"/>
</dbReference>
<evidence type="ECO:0000256" key="2">
    <source>
        <dbReference type="ARBA" id="ARBA00022448"/>
    </source>
</evidence>
<dbReference type="OrthoDB" id="45815at2157"/>
<keyword evidence="5 7" id="KW-1133">Transmembrane helix</keyword>
<sequence length="325" mass="36694">MSSESIVKLSDRLRFQRQRFKEMMPTIPGTAYIFLAPFFITFVLFLAFPIFYTVYLSFFTYQGVASDPLFWVQFGNVYLEIPKIASLEFVGLANYQRLLRDSVFHQSMFNTIYVFAIELPLMVGLALGLAVVLNAGFTRFKGIFRSLMLLPVSANTVAYSVVFVVIVAEGGLLDFIFQLFGIAPLNWLGNGFWSRNLMAFMVVWRWTGYNMIIILAGLQTISESLYEAAEIDGASRLEKFRYITIPQLKPVLLFVLVTTTIGSFKKFSEPTILIGAGAPVKETRTVVYYIYEVAFQNLQLGYGSALTVVLVGIVMSLSVIQLKWS</sequence>